<protein>
    <submittedName>
        <fullName evidence="1">Uncharacterized protein</fullName>
    </submittedName>
</protein>
<evidence type="ECO:0000313" key="1">
    <source>
        <dbReference type="EMBL" id="KAB0265749.1"/>
    </source>
</evidence>
<gene>
    <name evidence="1" type="ORF">FEZ63_17205</name>
</gene>
<dbReference type="Proteomes" id="UP000325684">
    <property type="component" value="Unassembled WGS sequence"/>
</dbReference>
<dbReference type="AlphaFoldDB" id="A0A5N3P7P2"/>
<name>A0A5N3P7P2_9HYPH</name>
<keyword evidence="2" id="KW-1185">Reference proteome</keyword>
<dbReference type="OrthoDB" id="6555107at2"/>
<comment type="caution">
    <text evidence="1">The sequence shown here is derived from an EMBL/GenBank/DDBJ whole genome shotgun (WGS) entry which is preliminary data.</text>
</comment>
<dbReference type="EMBL" id="VCMV01000029">
    <property type="protein sequence ID" value="KAB0265749.1"/>
    <property type="molecule type" value="Genomic_DNA"/>
</dbReference>
<accession>A0A5N3P7P2</accession>
<sequence>MINAPAVPGWTYRVIPYGWLTALKGTYNGITFSGVIGYRALYVDYVQGEGRQRYEFDMLQHGPVG</sequence>
<evidence type="ECO:0000313" key="2">
    <source>
        <dbReference type="Proteomes" id="UP000325684"/>
    </source>
</evidence>
<organism evidence="1 2">
    <name type="scientific">Microvirga brassicacearum</name>
    <dbReference type="NCBI Taxonomy" id="2580413"/>
    <lineage>
        <taxon>Bacteria</taxon>
        <taxon>Pseudomonadati</taxon>
        <taxon>Pseudomonadota</taxon>
        <taxon>Alphaproteobacteria</taxon>
        <taxon>Hyphomicrobiales</taxon>
        <taxon>Methylobacteriaceae</taxon>
        <taxon>Microvirga</taxon>
    </lineage>
</organism>
<reference evidence="1 2" key="1">
    <citation type="journal article" date="2019" name="Microorganisms">
        <title>Genome Insights into the Novel Species Microvirga brassicacearum, a Rapeseed Endophyte with Biotechnological Potential.</title>
        <authorList>
            <person name="Jimenez-Gomez A."/>
            <person name="Saati-Santamaria Z."/>
            <person name="Igual J.M."/>
            <person name="Rivas R."/>
            <person name="Mateos P.F."/>
            <person name="Garcia-Fraile P."/>
        </authorList>
    </citation>
    <scope>NUCLEOTIDE SEQUENCE [LARGE SCALE GENOMIC DNA]</scope>
    <source>
        <strain evidence="1 2">CDVBN77</strain>
    </source>
</reference>
<dbReference type="RefSeq" id="WP_150946731.1">
    <property type="nucleotide sequence ID" value="NZ_VCMV01000029.1"/>
</dbReference>
<proteinExistence type="predicted"/>